<keyword evidence="1" id="KW-0863">Zinc-finger</keyword>
<dbReference type="PANTHER" id="PTHR47662:SF1">
    <property type="entry name" value="RING-TYPE DOMAIN-CONTAINING PROTEIN"/>
    <property type="match status" value="1"/>
</dbReference>
<evidence type="ECO:0000259" key="3">
    <source>
        <dbReference type="PROSITE" id="PS50089"/>
    </source>
</evidence>
<dbReference type="Gene3D" id="3.30.40.10">
    <property type="entry name" value="Zinc/RING finger domain, C3HC4 (zinc finger)"/>
    <property type="match status" value="1"/>
</dbReference>
<keyword evidence="2" id="KW-0812">Transmembrane</keyword>
<protein>
    <submittedName>
        <fullName evidence="4">Zinc finger, RING-type</fullName>
    </submittedName>
</protein>
<keyword evidence="1" id="KW-0862">Zinc</keyword>
<evidence type="ECO:0000256" key="2">
    <source>
        <dbReference type="SAM" id="Phobius"/>
    </source>
</evidence>
<organism evidence="4 5">
    <name type="scientific">Dillenia turbinata</name>
    <dbReference type="NCBI Taxonomy" id="194707"/>
    <lineage>
        <taxon>Eukaryota</taxon>
        <taxon>Viridiplantae</taxon>
        <taxon>Streptophyta</taxon>
        <taxon>Embryophyta</taxon>
        <taxon>Tracheophyta</taxon>
        <taxon>Spermatophyta</taxon>
        <taxon>Magnoliopsida</taxon>
        <taxon>eudicotyledons</taxon>
        <taxon>Gunneridae</taxon>
        <taxon>Pentapetalae</taxon>
        <taxon>Dilleniales</taxon>
        <taxon>Dilleniaceae</taxon>
        <taxon>Dillenia</taxon>
    </lineage>
</organism>
<keyword evidence="5" id="KW-1185">Reference proteome</keyword>
<dbReference type="PANTHER" id="PTHR47662">
    <property type="entry name" value="RING-TYPE DOMAIN-CONTAINING PROTEIN"/>
    <property type="match status" value="1"/>
</dbReference>
<dbReference type="SMART" id="SM00184">
    <property type="entry name" value="RING"/>
    <property type="match status" value="1"/>
</dbReference>
<accession>A0AAN8UY41</accession>
<keyword evidence="2" id="KW-1133">Transmembrane helix</keyword>
<keyword evidence="1" id="KW-0479">Metal-binding</keyword>
<feature type="transmembrane region" description="Helical" evidence="2">
    <location>
        <begin position="12"/>
        <end position="40"/>
    </location>
</feature>
<evidence type="ECO:0000313" key="4">
    <source>
        <dbReference type="EMBL" id="KAK6922959.1"/>
    </source>
</evidence>
<evidence type="ECO:0000313" key="5">
    <source>
        <dbReference type="Proteomes" id="UP001370490"/>
    </source>
</evidence>
<dbReference type="FunFam" id="3.30.40.10:FF:000388">
    <property type="entry name" value="Putative RING zinc finger domain superfamily protein"/>
    <property type="match status" value="1"/>
</dbReference>
<name>A0AAN8UY41_9MAGN</name>
<gene>
    <name evidence="4" type="ORF">RJ641_011263</name>
</gene>
<dbReference type="GO" id="GO:0008270">
    <property type="term" value="F:zinc ion binding"/>
    <property type="evidence" value="ECO:0007669"/>
    <property type="project" value="UniProtKB-KW"/>
</dbReference>
<dbReference type="EMBL" id="JBAMMX010000018">
    <property type="protein sequence ID" value="KAK6922959.1"/>
    <property type="molecule type" value="Genomic_DNA"/>
</dbReference>
<dbReference type="Proteomes" id="UP001370490">
    <property type="component" value="Unassembled WGS sequence"/>
</dbReference>
<keyword evidence="2" id="KW-0472">Membrane</keyword>
<evidence type="ECO:0000256" key="1">
    <source>
        <dbReference type="PROSITE-ProRule" id="PRU00175"/>
    </source>
</evidence>
<dbReference type="InterPro" id="IPR001841">
    <property type="entry name" value="Znf_RING"/>
</dbReference>
<dbReference type="CDD" id="cd16461">
    <property type="entry name" value="RING-H2_EL5-like"/>
    <property type="match status" value="1"/>
</dbReference>
<dbReference type="SUPFAM" id="SSF57850">
    <property type="entry name" value="RING/U-box"/>
    <property type="match status" value="1"/>
</dbReference>
<reference evidence="4 5" key="1">
    <citation type="submission" date="2023-12" db="EMBL/GenBank/DDBJ databases">
        <title>A high-quality genome assembly for Dillenia turbinata (Dilleniales).</title>
        <authorList>
            <person name="Chanderbali A."/>
        </authorList>
    </citation>
    <scope>NUCLEOTIDE SEQUENCE [LARGE SCALE GENOMIC DNA]</scope>
    <source>
        <strain evidence="4">LSX21</strain>
        <tissue evidence="4">Leaf</tissue>
    </source>
</reference>
<feature type="domain" description="RING-type" evidence="3">
    <location>
        <begin position="74"/>
        <end position="116"/>
    </location>
</feature>
<dbReference type="AlphaFoldDB" id="A0AAN8UY41"/>
<comment type="caution">
    <text evidence="4">The sequence shown here is derived from an EMBL/GenBank/DDBJ whole genome shotgun (WGS) entry which is preliminary data.</text>
</comment>
<sequence length="171" mass="19996">MATLSEFLSHIYTTITVFFTLFLLELIILVRSVTGTVYGLDKHPMTAKKYLELIEEKIPSTPYKSEVKKESSECSVCLSRFEDGEEIRKLQCKHTFHKDCLDRWLQQDWATCPLCRRNVLPEDVRVKYHQLRNQLEYDGSDEELIFLLSALHGNSLHRLLYISSNNMSFTD</sequence>
<dbReference type="PROSITE" id="PS50089">
    <property type="entry name" value="ZF_RING_2"/>
    <property type="match status" value="1"/>
</dbReference>
<dbReference type="InterPro" id="IPR013083">
    <property type="entry name" value="Znf_RING/FYVE/PHD"/>
</dbReference>
<dbReference type="Pfam" id="PF13639">
    <property type="entry name" value="zf-RING_2"/>
    <property type="match status" value="1"/>
</dbReference>
<proteinExistence type="predicted"/>